<dbReference type="InterPro" id="IPR025959">
    <property type="entry name" value="Winged_HTH_dom"/>
</dbReference>
<reference evidence="2 3" key="1">
    <citation type="submission" date="2017-06" db="EMBL/GenBank/DDBJ databases">
        <title>Raineya orbicola gen. nov., sp. nov. a slightly thermophilic bacterium of the phylum Bacteroidetes and the description of Raineyaceae fam. nov.</title>
        <authorList>
            <person name="Albuquerque L."/>
            <person name="Polonia A.R.M."/>
            <person name="Barroso C."/>
            <person name="Froufe H.J.C."/>
            <person name="Lage O."/>
            <person name="Lobo-Da-Cunha A."/>
            <person name="Egas C."/>
            <person name="Da Costa M.S."/>
        </authorList>
    </citation>
    <scope>NUCLEOTIDE SEQUENCE [LARGE SCALE GENOMIC DNA]</scope>
    <source>
        <strain evidence="2 3">SPSPC-11</strain>
    </source>
</reference>
<accession>A0A2N3HVV3</accession>
<name>A0A2N3HVV3_9BACT</name>
<evidence type="ECO:0000259" key="1">
    <source>
        <dbReference type="Pfam" id="PF13592"/>
    </source>
</evidence>
<dbReference type="GO" id="GO:0003677">
    <property type="term" value="F:DNA binding"/>
    <property type="evidence" value="ECO:0007669"/>
    <property type="project" value="InterPro"/>
</dbReference>
<organism evidence="2 3">
    <name type="scientific">Raineya orbicola</name>
    <dbReference type="NCBI Taxonomy" id="2016530"/>
    <lineage>
        <taxon>Bacteria</taxon>
        <taxon>Pseudomonadati</taxon>
        <taxon>Bacteroidota</taxon>
        <taxon>Cytophagia</taxon>
        <taxon>Cytophagales</taxon>
        <taxon>Raineyaceae</taxon>
        <taxon>Raineya</taxon>
    </lineage>
</organism>
<dbReference type="Pfam" id="PF13592">
    <property type="entry name" value="HTH_33"/>
    <property type="match status" value="1"/>
</dbReference>
<dbReference type="EMBL" id="NKXO01000099">
    <property type="protein sequence ID" value="PKQ62153.1"/>
    <property type="molecule type" value="Genomic_DNA"/>
</dbReference>
<sequence length="145" mass="16933">MDRAILYDMVFKLRKEGLKQVKIAELLSISQARVSQILKKTVRDIPKWGGHLQSRLTPSEQKQLVAYLEMGAEAFGFEGSVWNSKRVQWLIKEKFNVSYHVHYIPCILRKIGYSRQKPKVVDYRQDESKVAHYLATTLPSLKKKR</sequence>
<dbReference type="SUPFAM" id="SSF46689">
    <property type="entry name" value="Homeodomain-like"/>
    <property type="match status" value="1"/>
</dbReference>
<dbReference type="Proteomes" id="UP000233387">
    <property type="component" value="Unassembled WGS sequence"/>
</dbReference>
<keyword evidence="3" id="KW-1185">Reference proteome</keyword>
<dbReference type="AlphaFoldDB" id="A0A2N3HVV3"/>
<feature type="domain" description="Winged helix-turn helix" evidence="1">
    <location>
        <begin position="79"/>
        <end position="133"/>
    </location>
</feature>
<protein>
    <submittedName>
        <fullName evidence="2">Winged helix-turn helix</fullName>
    </submittedName>
</protein>
<gene>
    <name evidence="2" type="ORF">Rain11_2683</name>
</gene>
<evidence type="ECO:0000313" key="2">
    <source>
        <dbReference type="EMBL" id="PKQ62153.1"/>
    </source>
</evidence>
<dbReference type="Gene3D" id="1.10.260.40">
    <property type="entry name" value="lambda repressor-like DNA-binding domains"/>
    <property type="match status" value="1"/>
</dbReference>
<dbReference type="InterPro" id="IPR010982">
    <property type="entry name" value="Lambda_DNA-bd_dom_sf"/>
</dbReference>
<dbReference type="InterPro" id="IPR009057">
    <property type="entry name" value="Homeodomain-like_sf"/>
</dbReference>
<dbReference type="OrthoDB" id="8479510at2"/>
<evidence type="ECO:0000313" key="3">
    <source>
        <dbReference type="Proteomes" id="UP000233387"/>
    </source>
</evidence>
<proteinExistence type="predicted"/>
<comment type="caution">
    <text evidence="2">The sequence shown here is derived from an EMBL/GenBank/DDBJ whole genome shotgun (WGS) entry which is preliminary data.</text>
</comment>